<proteinExistence type="predicted"/>
<protein>
    <submittedName>
        <fullName evidence="1">Uncharacterized protein</fullName>
    </submittedName>
</protein>
<dbReference type="OrthoDB" id="10424540at2759"/>
<dbReference type="AlphaFoldDB" id="A0A3P6T5S9"/>
<keyword evidence="2" id="KW-1185">Reference proteome</keyword>
<reference evidence="1 2" key="1">
    <citation type="submission" date="2018-11" db="EMBL/GenBank/DDBJ databases">
        <authorList>
            <consortium name="Pathogen Informatics"/>
        </authorList>
    </citation>
    <scope>NUCLEOTIDE SEQUENCE [LARGE SCALE GENOMIC DNA]</scope>
</reference>
<dbReference type="EMBL" id="UYRV01029306">
    <property type="protein sequence ID" value="VDK83372.1"/>
    <property type="molecule type" value="Genomic_DNA"/>
</dbReference>
<organism evidence="1 2">
    <name type="scientific">Cylicostephanus goldi</name>
    <name type="common">Nematode worm</name>
    <dbReference type="NCBI Taxonomy" id="71465"/>
    <lineage>
        <taxon>Eukaryota</taxon>
        <taxon>Metazoa</taxon>
        <taxon>Ecdysozoa</taxon>
        <taxon>Nematoda</taxon>
        <taxon>Chromadorea</taxon>
        <taxon>Rhabditida</taxon>
        <taxon>Rhabditina</taxon>
        <taxon>Rhabditomorpha</taxon>
        <taxon>Strongyloidea</taxon>
        <taxon>Strongylidae</taxon>
        <taxon>Cylicostephanus</taxon>
    </lineage>
</organism>
<dbReference type="Proteomes" id="UP000271889">
    <property type="component" value="Unassembled WGS sequence"/>
</dbReference>
<evidence type="ECO:0000313" key="1">
    <source>
        <dbReference type="EMBL" id="VDK83372.1"/>
    </source>
</evidence>
<name>A0A3P6T5S9_CYLGO</name>
<evidence type="ECO:0000313" key="2">
    <source>
        <dbReference type="Proteomes" id="UP000271889"/>
    </source>
</evidence>
<gene>
    <name evidence="1" type="ORF">CGOC_LOCUS8127</name>
</gene>
<accession>A0A3P6T5S9</accession>
<sequence length="155" mass="17028">MCSCSVAAVSPSATGPFSETRSIGPPHPSAKLKLLEIKGSSTGWFGTVELTFEYFGAWPLGLKDLEVTPVMDGDFCEKAAFNQSVPLPNYAQGSLGTVVARVDADAMYRRCHYLYYAKEVKSKQCRTRSFPTAKDSQSILLSELRHNQFSFTVSD</sequence>